<name>A0A133N9A7_9FUSO</name>
<dbReference type="InterPro" id="IPR036286">
    <property type="entry name" value="LexA/Signal_pep-like_sf"/>
</dbReference>
<reference evidence="6" key="1">
    <citation type="submission" date="2016-01" db="EMBL/GenBank/DDBJ databases">
        <authorList>
            <person name="Mitreva M."/>
            <person name="Pepin K.H."/>
            <person name="Mihindukulasuriya K.A."/>
            <person name="Fulton R."/>
            <person name="Fronick C."/>
            <person name="O'Laughlin M."/>
            <person name="Miner T."/>
            <person name="Herter B."/>
            <person name="Rosa B.A."/>
            <person name="Cordes M."/>
            <person name="Tomlinson C."/>
            <person name="Wollam A."/>
            <person name="Palsikar V.B."/>
            <person name="Mardis E.R."/>
            <person name="Wilson R.K."/>
        </authorList>
    </citation>
    <scope>NUCLEOTIDE SEQUENCE [LARGE SCALE GENOMIC DNA]</scope>
    <source>
        <strain evidence="6">CMW8396</strain>
    </source>
</reference>
<dbReference type="STRING" id="134605.HMPREF3206_01661"/>
<protein>
    <submittedName>
        <fullName evidence="5">Peptidase S24-like protein</fullName>
    </submittedName>
</protein>
<dbReference type="EMBL" id="LRPX01000089">
    <property type="protein sequence ID" value="KXA12878.1"/>
    <property type="molecule type" value="Genomic_DNA"/>
</dbReference>
<dbReference type="Pfam" id="PF01381">
    <property type="entry name" value="HTH_3"/>
    <property type="match status" value="1"/>
</dbReference>
<sequence>MKEKKLSETIGDKILKLRKETALTQEQFSKIAGVTPLSILKYESGERLISIETLLNIANYFKIPISYFLGENILKVDENMIKIPVVSVVSAGNGKCGLDDITDWIEFSENIFPACDFATTVSGDSMEPKIFDSDILLIRKTETLDSGDIGIFKIDEDVFCKKLQLNHLTNEVILKSLNPCYAPRYLSKEELENFKIIGKVVGKLDYHF</sequence>
<keyword evidence="3" id="KW-0804">Transcription</keyword>
<dbReference type="InterPro" id="IPR001387">
    <property type="entry name" value="Cro/C1-type_HTH"/>
</dbReference>
<dbReference type="SUPFAM" id="SSF51306">
    <property type="entry name" value="LexA/Signal peptidase"/>
    <property type="match status" value="1"/>
</dbReference>
<dbReference type="InterPro" id="IPR015927">
    <property type="entry name" value="Peptidase_S24_S26A/B/C"/>
</dbReference>
<evidence type="ECO:0000256" key="3">
    <source>
        <dbReference type="ARBA" id="ARBA00023163"/>
    </source>
</evidence>
<keyword evidence="6" id="KW-1185">Reference proteome</keyword>
<evidence type="ECO:0000256" key="2">
    <source>
        <dbReference type="ARBA" id="ARBA00023125"/>
    </source>
</evidence>
<keyword evidence="1" id="KW-0805">Transcription regulation</keyword>
<dbReference type="PATRIC" id="fig|134605.3.peg.1640"/>
<dbReference type="GO" id="GO:0003677">
    <property type="term" value="F:DNA binding"/>
    <property type="evidence" value="ECO:0007669"/>
    <property type="project" value="UniProtKB-KW"/>
</dbReference>
<dbReference type="PANTHER" id="PTHR40661">
    <property type="match status" value="1"/>
</dbReference>
<dbReference type="CDD" id="cd06529">
    <property type="entry name" value="S24_LexA-like"/>
    <property type="match status" value="1"/>
</dbReference>
<dbReference type="InterPro" id="IPR039418">
    <property type="entry name" value="LexA-like"/>
</dbReference>
<dbReference type="Proteomes" id="UP000070617">
    <property type="component" value="Unassembled WGS sequence"/>
</dbReference>
<dbReference type="InterPro" id="IPR010982">
    <property type="entry name" value="Lambda_DNA-bd_dom_sf"/>
</dbReference>
<comment type="caution">
    <text evidence="5">The sequence shown here is derived from an EMBL/GenBank/DDBJ whole genome shotgun (WGS) entry which is preliminary data.</text>
</comment>
<evidence type="ECO:0000313" key="6">
    <source>
        <dbReference type="Proteomes" id="UP000070617"/>
    </source>
</evidence>
<dbReference type="CDD" id="cd00093">
    <property type="entry name" value="HTH_XRE"/>
    <property type="match status" value="1"/>
</dbReference>
<gene>
    <name evidence="5" type="ORF">HMPREF3206_01661</name>
</gene>
<proteinExistence type="predicted"/>
<evidence type="ECO:0000313" key="5">
    <source>
        <dbReference type="EMBL" id="KXA12878.1"/>
    </source>
</evidence>
<organism evidence="5 6">
    <name type="scientific">Fusobacterium equinum</name>
    <dbReference type="NCBI Taxonomy" id="134605"/>
    <lineage>
        <taxon>Bacteria</taxon>
        <taxon>Fusobacteriati</taxon>
        <taxon>Fusobacteriota</taxon>
        <taxon>Fusobacteriia</taxon>
        <taxon>Fusobacteriales</taxon>
        <taxon>Fusobacteriaceae</taxon>
        <taxon>Fusobacterium</taxon>
    </lineage>
</organism>
<dbReference type="PROSITE" id="PS50943">
    <property type="entry name" value="HTH_CROC1"/>
    <property type="match status" value="1"/>
</dbReference>
<dbReference type="RefSeq" id="WP_008800939.1">
    <property type="nucleotide sequence ID" value="NZ_KQ956572.1"/>
</dbReference>
<dbReference type="SUPFAM" id="SSF47413">
    <property type="entry name" value="lambda repressor-like DNA-binding domains"/>
    <property type="match status" value="1"/>
</dbReference>
<keyword evidence="2" id="KW-0238">DNA-binding</keyword>
<accession>A0A133N9A7</accession>
<dbReference type="AlphaFoldDB" id="A0A133N9A7"/>
<dbReference type="PANTHER" id="PTHR40661:SF3">
    <property type="entry name" value="FELS-1 PROPHAGE TRANSCRIPTIONAL REGULATOR"/>
    <property type="match status" value="1"/>
</dbReference>
<evidence type="ECO:0000259" key="4">
    <source>
        <dbReference type="PROSITE" id="PS50943"/>
    </source>
</evidence>
<dbReference type="Gene3D" id="2.10.109.10">
    <property type="entry name" value="Umud Fragment, subunit A"/>
    <property type="match status" value="1"/>
</dbReference>
<dbReference type="Pfam" id="PF00717">
    <property type="entry name" value="Peptidase_S24"/>
    <property type="match status" value="1"/>
</dbReference>
<evidence type="ECO:0000256" key="1">
    <source>
        <dbReference type="ARBA" id="ARBA00023015"/>
    </source>
</evidence>
<dbReference type="SMART" id="SM00530">
    <property type="entry name" value="HTH_XRE"/>
    <property type="match status" value="1"/>
</dbReference>
<dbReference type="Gene3D" id="1.10.260.40">
    <property type="entry name" value="lambda repressor-like DNA-binding domains"/>
    <property type="match status" value="1"/>
</dbReference>
<feature type="domain" description="HTH cro/C1-type" evidence="4">
    <location>
        <begin position="14"/>
        <end position="68"/>
    </location>
</feature>